<feature type="compositionally biased region" description="Low complexity" evidence="1">
    <location>
        <begin position="35"/>
        <end position="55"/>
    </location>
</feature>
<reference evidence="4" key="1">
    <citation type="submission" date="2016-10" db="EMBL/GenBank/DDBJ databases">
        <authorList>
            <person name="Varghese N."/>
            <person name="Submissions S."/>
        </authorList>
    </citation>
    <scope>NUCLEOTIDE SEQUENCE [LARGE SCALE GENOMIC DNA]</scope>
    <source>
        <strain evidence="4">CGMCC 4.3147</strain>
    </source>
</reference>
<keyword evidence="4" id="KW-1185">Reference proteome</keyword>
<accession>A0A1G9FZH2</accession>
<dbReference type="AlphaFoldDB" id="A0A1G9FZH2"/>
<organism evidence="3 4">
    <name type="scientific">Glycomyces sambucus</name>
    <dbReference type="NCBI Taxonomy" id="380244"/>
    <lineage>
        <taxon>Bacteria</taxon>
        <taxon>Bacillati</taxon>
        <taxon>Actinomycetota</taxon>
        <taxon>Actinomycetes</taxon>
        <taxon>Glycomycetales</taxon>
        <taxon>Glycomycetaceae</taxon>
        <taxon>Glycomyces</taxon>
    </lineage>
</organism>
<keyword evidence="2" id="KW-0732">Signal</keyword>
<gene>
    <name evidence="3" type="ORF">SAMN05216298_2125</name>
</gene>
<evidence type="ECO:0000313" key="3">
    <source>
        <dbReference type="EMBL" id="SDK93804.1"/>
    </source>
</evidence>
<evidence type="ECO:0000256" key="2">
    <source>
        <dbReference type="SAM" id="SignalP"/>
    </source>
</evidence>
<feature type="compositionally biased region" description="Acidic residues" evidence="1">
    <location>
        <begin position="61"/>
        <end position="73"/>
    </location>
</feature>
<protein>
    <submittedName>
        <fullName evidence="3">Uncharacterized protein</fullName>
    </submittedName>
</protein>
<dbReference type="PROSITE" id="PS51257">
    <property type="entry name" value="PROKAR_LIPOPROTEIN"/>
    <property type="match status" value="1"/>
</dbReference>
<proteinExistence type="predicted"/>
<feature type="region of interest" description="Disordered" evidence="1">
    <location>
        <begin position="29"/>
        <end position="85"/>
    </location>
</feature>
<dbReference type="Proteomes" id="UP000198662">
    <property type="component" value="Unassembled WGS sequence"/>
</dbReference>
<dbReference type="EMBL" id="FNGF01000002">
    <property type="protein sequence ID" value="SDK93804.1"/>
    <property type="molecule type" value="Genomic_DNA"/>
</dbReference>
<sequence length="182" mass="17878">MIPLRRFLMRASATGALLVVLAASGCGSEAEPDAELSASDAAAAASTSGAATPSERPSPEAETEAEEQDEAADSDAGGGACDDGDCETSFSGSVAFPLGGEGQWTVEAVVQDGGVQISLTNPDGLGGGGGFLDHPSCALLFRSDGSGSLTCDEEPEAPDSGGIMVELVAHDGDDATVGATLG</sequence>
<name>A0A1G9FZH2_9ACTN</name>
<dbReference type="RefSeq" id="WP_091047359.1">
    <property type="nucleotide sequence ID" value="NZ_FNGF01000002.1"/>
</dbReference>
<feature type="signal peptide" evidence="2">
    <location>
        <begin position="1"/>
        <end position="22"/>
    </location>
</feature>
<evidence type="ECO:0000256" key="1">
    <source>
        <dbReference type="SAM" id="MobiDB-lite"/>
    </source>
</evidence>
<dbReference type="STRING" id="380244.SAMN05216298_2125"/>
<feature type="chain" id="PRO_5039596695" evidence="2">
    <location>
        <begin position="23"/>
        <end position="182"/>
    </location>
</feature>
<dbReference type="OrthoDB" id="3391342at2"/>
<evidence type="ECO:0000313" key="4">
    <source>
        <dbReference type="Proteomes" id="UP000198662"/>
    </source>
</evidence>